<dbReference type="InterPro" id="IPR002921">
    <property type="entry name" value="Fungal_lipase-type"/>
</dbReference>
<dbReference type="GO" id="GO:0046872">
    <property type="term" value="F:metal ion binding"/>
    <property type="evidence" value="ECO:0007669"/>
    <property type="project" value="UniProtKB-KW"/>
</dbReference>
<evidence type="ECO:0000256" key="12">
    <source>
        <dbReference type="ARBA" id="ARBA00023136"/>
    </source>
</evidence>
<dbReference type="GO" id="GO:0016298">
    <property type="term" value="F:lipase activity"/>
    <property type="evidence" value="ECO:0007669"/>
    <property type="project" value="TreeGrafter"/>
</dbReference>
<evidence type="ECO:0000256" key="9">
    <source>
        <dbReference type="ARBA" id="ARBA00022963"/>
    </source>
</evidence>
<dbReference type="Proteomes" id="UP001054902">
    <property type="component" value="Unassembled WGS sequence"/>
</dbReference>
<feature type="transmembrane region" description="Helical" evidence="16">
    <location>
        <begin position="186"/>
        <end position="216"/>
    </location>
</feature>
<comment type="catalytic activity">
    <reaction evidence="13">
        <text>a 1,2-diacyl-sn-glycerol + H2O = a 2-acylglycerol + a fatty acid + H(+)</text>
        <dbReference type="Rhea" id="RHEA:33275"/>
        <dbReference type="ChEBI" id="CHEBI:15377"/>
        <dbReference type="ChEBI" id="CHEBI:15378"/>
        <dbReference type="ChEBI" id="CHEBI:17389"/>
        <dbReference type="ChEBI" id="CHEBI:17815"/>
        <dbReference type="ChEBI" id="CHEBI:28868"/>
        <dbReference type="EC" id="3.1.1.116"/>
    </reaction>
    <physiologicalReaction direction="left-to-right" evidence="13">
        <dbReference type="Rhea" id="RHEA:33276"/>
    </physiologicalReaction>
</comment>
<keyword evidence="5 16" id="KW-0812">Transmembrane</keyword>
<dbReference type="AlphaFoldDB" id="A0AAD3CPD7"/>
<dbReference type="PANTHER" id="PTHR45792">
    <property type="entry name" value="DIACYLGLYCEROL LIPASE HOMOLOG-RELATED"/>
    <property type="match status" value="1"/>
</dbReference>
<keyword evidence="6" id="KW-0479">Metal-binding</keyword>
<evidence type="ECO:0000313" key="19">
    <source>
        <dbReference type="Proteomes" id="UP001054902"/>
    </source>
</evidence>
<evidence type="ECO:0000256" key="8">
    <source>
        <dbReference type="ARBA" id="ARBA00022837"/>
    </source>
</evidence>
<dbReference type="EC" id="3.1.1.116" evidence="14"/>
<evidence type="ECO:0000256" key="15">
    <source>
        <dbReference type="SAM" id="MobiDB-lite"/>
    </source>
</evidence>
<comment type="subcellular location">
    <subcellularLocation>
        <location evidence="2">Cell membrane</location>
        <topology evidence="2">Multi-pass membrane protein</topology>
    </subcellularLocation>
</comment>
<keyword evidence="4" id="KW-0597">Phosphoprotein</keyword>
<evidence type="ECO:0000256" key="14">
    <source>
        <dbReference type="ARBA" id="ARBA00026104"/>
    </source>
</evidence>
<evidence type="ECO:0000256" key="7">
    <source>
        <dbReference type="ARBA" id="ARBA00022801"/>
    </source>
</evidence>
<evidence type="ECO:0000256" key="10">
    <source>
        <dbReference type="ARBA" id="ARBA00022989"/>
    </source>
</evidence>
<evidence type="ECO:0000256" key="11">
    <source>
        <dbReference type="ARBA" id="ARBA00023098"/>
    </source>
</evidence>
<protein>
    <recommendedName>
        <fullName evidence="14">sn-1-specific diacylglycerol lipase</fullName>
        <ecNumber evidence="14">3.1.1.116</ecNumber>
    </recommendedName>
</protein>
<dbReference type="GO" id="GO:0016042">
    <property type="term" value="P:lipid catabolic process"/>
    <property type="evidence" value="ECO:0007669"/>
    <property type="project" value="UniProtKB-KW"/>
</dbReference>
<evidence type="ECO:0000256" key="2">
    <source>
        <dbReference type="ARBA" id="ARBA00004651"/>
    </source>
</evidence>
<accession>A0AAD3CPD7</accession>
<dbReference type="CDD" id="cd00519">
    <property type="entry name" value="Lipase_3"/>
    <property type="match status" value="1"/>
</dbReference>
<feature type="compositionally biased region" description="Basic and acidic residues" evidence="15">
    <location>
        <begin position="930"/>
        <end position="939"/>
    </location>
</feature>
<keyword evidence="12 16" id="KW-0472">Membrane</keyword>
<keyword evidence="10 16" id="KW-1133">Transmembrane helix</keyword>
<gene>
    <name evidence="18" type="ORF">CTEN210_05266</name>
</gene>
<keyword evidence="9" id="KW-0442">Lipid degradation</keyword>
<feature type="region of interest" description="Disordered" evidence="15">
    <location>
        <begin position="927"/>
        <end position="946"/>
    </location>
</feature>
<organism evidence="18 19">
    <name type="scientific">Chaetoceros tenuissimus</name>
    <dbReference type="NCBI Taxonomy" id="426638"/>
    <lineage>
        <taxon>Eukaryota</taxon>
        <taxon>Sar</taxon>
        <taxon>Stramenopiles</taxon>
        <taxon>Ochrophyta</taxon>
        <taxon>Bacillariophyta</taxon>
        <taxon>Coscinodiscophyceae</taxon>
        <taxon>Chaetocerotophycidae</taxon>
        <taxon>Chaetocerotales</taxon>
        <taxon>Chaetocerotaceae</taxon>
        <taxon>Chaetoceros</taxon>
    </lineage>
</organism>
<dbReference type="SUPFAM" id="SSF53474">
    <property type="entry name" value="alpha/beta-Hydrolases"/>
    <property type="match status" value="1"/>
</dbReference>
<keyword evidence="8" id="KW-0106">Calcium</keyword>
<proteinExistence type="predicted"/>
<evidence type="ECO:0000256" key="6">
    <source>
        <dbReference type="ARBA" id="ARBA00022723"/>
    </source>
</evidence>
<evidence type="ECO:0000256" key="16">
    <source>
        <dbReference type="SAM" id="Phobius"/>
    </source>
</evidence>
<sequence length="946" mass="107583">MPSLHVFNRRTIFAGDDLQPTVWMNSSFRVFQCVLLLIPLVVHNYYETRFFVKHALENQHNQPDSPTIPYFSYLFGGSIYPNECSSGAHYFPLLQSVYQASTLFHITISLVFELIIYKISGLGTPTQPHSRLSLGKVIEKKWIWLSIVGNVLVCVFAAMSLKYMNDYSTCRESIEEQKDYYTDNDYLLFGITLWLIVFILLFLSQLLEGIVSAIALGSFLRKEKAFAFITQNYYDMNGPDLDTSVHEHALMGSRYNAHHHELAEEMWSNRCRNFCKCAAFSTCYLFGGRELVDGVVGDYGQISRALADYFEDGGVLDLVPSDLAAGFFMLQRVQRQRVLEARQKIDEEMKQGRDIGDLLRTSSSSTVGSDMHNFSLNHDERKITSALDDDFNHSQHSSSLFTERVQDDFNYTMSHPMDDMLTSVLHPMPYSRTILLPNGNQSNYDYNGISPKNTSALMLRKKSSRSVNDSRHWYEAQERKVFDRDNEIDRNIIAEGARFARHALSIYTWLLYFYMHPFSSIPYLLGSRVKDCCQSANDASNINDFDVQRGDTSCCNTFDSSTNGDNWLHIHKNALLAHSGLDKSDLVYANFSNRYNEMPYCIVIDHKWQSVVVSIRGTLSLEDCVVDVLVDPEPLANLGDEFGFDASDQYCHSGVVACVKNIMRDLQRHNLLDTLMSGVGAKYAHYKLRFTGHSLGAGCATLLGYIFRQRYPDLRVIAISPPGGFLSWRLATECNEFVTSFVLDSDLVPRLSVSTMHVLRNEVLDLIGRIKVPKMKVAQTFVCNGVCKASKEDDDPEKIAEENASILHPKNEVPTETDFQRQMEKFQEIQRRRREMRGEIMKLYPPGKIIHLVKTGEESSIKNHITKCMTCCTSNAGNQYTPVWSNNADFNEIVVSPTMGFDHFPNRVCVELERVANSFGIDTSIGSSVQDREDGERARITSQNLL</sequence>
<evidence type="ECO:0000259" key="17">
    <source>
        <dbReference type="Pfam" id="PF01764"/>
    </source>
</evidence>
<reference evidence="18 19" key="1">
    <citation type="journal article" date="2021" name="Sci. Rep.">
        <title>The genome of the diatom Chaetoceros tenuissimus carries an ancient integrated fragment of an extant virus.</title>
        <authorList>
            <person name="Hongo Y."/>
            <person name="Kimura K."/>
            <person name="Takaki Y."/>
            <person name="Yoshida Y."/>
            <person name="Baba S."/>
            <person name="Kobayashi G."/>
            <person name="Nagasaki K."/>
            <person name="Hano T."/>
            <person name="Tomaru Y."/>
        </authorList>
    </citation>
    <scope>NUCLEOTIDE SEQUENCE [LARGE SCALE GENOMIC DNA]</scope>
    <source>
        <strain evidence="18 19">NIES-3715</strain>
    </source>
</reference>
<evidence type="ECO:0000256" key="5">
    <source>
        <dbReference type="ARBA" id="ARBA00022692"/>
    </source>
</evidence>
<dbReference type="PANTHER" id="PTHR45792:SF8">
    <property type="entry name" value="DIACYLGLYCEROL LIPASE-ALPHA"/>
    <property type="match status" value="1"/>
</dbReference>
<feature type="domain" description="Fungal lipase-type" evidence="17">
    <location>
        <begin position="612"/>
        <end position="753"/>
    </location>
</feature>
<keyword evidence="11" id="KW-0443">Lipid metabolism</keyword>
<dbReference type="InterPro" id="IPR052214">
    <property type="entry name" value="DAG_Lipase-Related"/>
</dbReference>
<evidence type="ECO:0000256" key="1">
    <source>
        <dbReference type="ARBA" id="ARBA00001913"/>
    </source>
</evidence>
<dbReference type="Gene3D" id="3.40.50.1820">
    <property type="entry name" value="alpha/beta hydrolase"/>
    <property type="match status" value="1"/>
</dbReference>
<comment type="caution">
    <text evidence="18">The sequence shown here is derived from an EMBL/GenBank/DDBJ whole genome shotgun (WGS) entry which is preliminary data.</text>
</comment>
<evidence type="ECO:0000313" key="18">
    <source>
        <dbReference type="EMBL" id="GFH48790.1"/>
    </source>
</evidence>
<evidence type="ECO:0000256" key="13">
    <source>
        <dbReference type="ARBA" id="ARBA00024531"/>
    </source>
</evidence>
<feature type="transmembrane region" description="Helical" evidence="16">
    <location>
        <begin position="142"/>
        <end position="161"/>
    </location>
</feature>
<dbReference type="InterPro" id="IPR029058">
    <property type="entry name" value="AB_hydrolase_fold"/>
</dbReference>
<keyword evidence="3" id="KW-1003">Cell membrane</keyword>
<dbReference type="EMBL" id="BLLK01000029">
    <property type="protein sequence ID" value="GFH48790.1"/>
    <property type="molecule type" value="Genomic_DNA"/>
</dbReference>
<comment type="cofactor">
    <cofactor evidence="1">
        <name>Ca(2+)</name>
        <dbReference type="ChEBI" id="CHEBI:29108"/>
    </cofactor>
</comment>
<evidence type="ECO:0000256" key="4">
    <source>
        <dbReference type="ARBA" id="ARBA00022553"/>
    </source>
</evidence>
<keyword evidence="19" id="KW-1185">Reference proteome</keyword>
<keyword evidence="7" id="KW-0378">Hydrolase</keyword>
<name>A0AAD3CPD7_9STRA</name>
<dbReference type="Pfam" id="PF01764">
    <property type="entry name" value="Lipase_3"/>
    <property type="match status" value="1"/>
</dbReference>
<dbReference type="GO" id="GO:0005886">
    <property type="term" value="C:plasma membrane"/>
    <property type="evidence" value="ECO:0007669"/>
    <property type="project" value="UniProtKB-SubCell"/>
</dbReference>
<evidence type="ECO:0000256" key="3">
    <source>
        <dbReference type="ARBA" id="ARBA00022475"/>
    </source>
</evidence>